<sequence>MFSEGSFGEKIKDSIYLAKPDNLNAFDIISLSPGFDLSGLFNDDAIDENETRFMSKKSFSTIVMKVEEIAKTLKFKVMKNNGGFINLEGVKDGKNGVLEIDFEIFVISHDVHIIKAKRLGGDRVGFWEILNEHIRPALMDIV</sequence>
<keyword evidence="2" id="KW-1185">Reference proteome</keyword>
<reference evidence="2" key="1">
    <citation type="journal article" date="2022" name="Mol. Ecol. Resour.">
        <title>The genomes of chicory, endive, great burdock and yacon provide insights into Asteraceae palaeo-polyploidization history and plant inulin production.</title>
        <authorList>
            <person name="Fan W."/>
            <person name="Wang S."/>
            <person name="Wang H."/>
            <person name="Wang A."/>
            <person name="Jiang F."/>
            <person name="Liu H."/>
            <person name="Zhao H."/>
            <person name="Xu D."/>
            <person name="Zhang Y."/>
        </authorList>
    </citation>
    <scope>NUCLEOTIDE SEQUENCE [LARGE SCALE GENOMIC DNA]</scope>
    <source>
        <strain evidence="2">cv. Punajuju</strain>
    </source>
</reference>
<accession>A0ACB9GZ22</accession>
<proteinExistence type="predicted"/>
<comment type="caution">
    <text evidence="1">The sequence shown here is derived from an EMBL/GenBank/DDBJ whole genome shotgun (WGS) entry which is preliminary data.</text>
</comment>
<gene>
    <name evidence="1" type="ORF">L2E82_01480</name>
</gene>
<dbReference type="Proteomes" id="UP001055811">
    <property type="component" value="Linkage Group LG01"/>
</dbReference>
<evidence type="ECO:0000313" key="1">
    <source>
        <dbReference type="EMBL" id="KAI3788707.1"/>
    </source>
</evidence>
<dbReference type="EMBL" id="CM042009">
    <property type="protein sequence ID" value="KAI3788707.1"/>
    <property type="molecule type" value="Genomic_DNA"/>
</dbReference>
<name>A0ACB9GZ22_CICIN</name>
<evidence type="ECO:0000313" key="2">
    <source>
        <dbReference type="Proteomes" id="UP001055811"/>
    </source>
</evidence>
<organism evidence="1 2">
    <name type="scientific">Cichorium intybus</name>
    <name type="common">Chicory</name>
    <dbReference type="NCBI Taxonomy" id="13427"/>
    <lineage>
        <taxon>Eukaryota</taxon>
        <taxon>Viridiplantae</taxon>
        <taxon>Streptophyta</taxon>
        <taxon>Embryophyta</taxon>
        <taxon>Tracheophyta</taxon>
        <taxon>Spermatophyta</taxon>
        <taxon>Magnoliopsida</taxon>
        <taxon>eudicotyledons</taxon>
        <taxon>Gunneridae</taxon>
        <taxon>Pentapetalae</taxon>
        <taxon>asterids</taxon>
        <taxon>campanulids</taxon>
        <taxon>Asterales</taxon>
        <taxon>Asteraceae</taxon>
        <taxon>Cichorioideae</taxon>
        <taxon>Cichorieae</taxon>
        <taxon>Cichoriinae</taxon>
        <taxon>Cichorium</taxon>
    </lineage>
</organism>
<reference evidence="1 2" key="2">
    <citation type="journal article" date="2022" name="Mol. Ecol. Resour.">
        <title>The genomes of chicory, endive, great burdock and yacon provide insights into Asteraceae paleo-polyploidization history and plant inulin production.</title>
        <authorList>
            <person name="Fan W."/>
            <person name="Wang S."/>
            <person name="Wang H."/>
            <person name="Wang A."/>
            <person name="Jiang F."/>
            <person name="Liu H."/>
            <person name="Zhao H."/>
            <person name="Xu D."/>
            <person name="Zhang Y."/>
        </authorList>
    </citation>
    <scope>NUCLEOTIDE SEQUENCE [LARGE SCALE GENOMIC DNA]</scope>
    <source>
        <strain evidence="2">cv. Punajuju</strain>
        <tissue evidence="1">Leaves</tissue>
    </source>
</reference>
<protein>
    <submittedName>
        <fullName evidence="1">Uncharacterized protein</fullName>
    </submittedName>
</protein>